<dbReference type="EMBL" id="CM056820">
    <property type="protein sequence ID" value="KAJ8616014.1"/>
    <property type="molecule type" value="Genomic_DNA"/>
</dbReference>
<name>A0ACC2K4H5_PERAE</name>
<proteinExistence type="predicted"/>
<protein>
    <submittedName>
        <fullName evidence="1">Uncharacterized protein</fullName>
    </submittedName>
</protein>
<gene>
    <name evidence="1" type="ORF">MRB53_035386</name>
</gene>
<dbReference type="Proteomes" id="UP001234297">
    <property type="component" value="Chromosome 12"/>
</dbReference>
<reference evidence="1 2" key="1">
    <citation type="journal article" date="2022" name="Hortic Res">
        <title>A haplotype resolved chromosomal level avocado genome allows analysis of novel avocado genes.</title>
        <authorList>
            <person name="Nath O."/>
            <person name="Fletcher S.J."/>
            <person name="Hayward A."/>
            <person name="Shaw L.M."/>
            <person name="Masouleh A.K."/>
            <person name="Furtado A."/>
            <person name="Henry R.J."/>
            <person name="Mitter N."/>
        </authorList>
    </citation>
    <scope>NUCLEOTIDE SEQUENCE [LARGE SCALE GENOMIC DNA]</scope>
    <source>
        <strain evidence="2">cv. Hass</strain>
    </source>
</reference>
<accession>A0ACC2K4H5</accession>
<evidence type="ECO:0000313" key="1">
    <source>
        <dbReference type="EMBL" id="KAJ8616014.1"/>
    </source>
</evidence>
<sequence>MSTAFRTPAWISQRRMLEQKLQDLHKCSDPNRLKQCLAQIYKANLHQDPFIAPKLISSFSLCRQITPAITIFNQVPNPNTLLYNTLIRALTQNSLFCHAFSTFSQMQKNGVGADSFTYSFLLKACSGQFALLQIQVIHTQIIKSGFSSDIFVPNSLIDTYSKCGACVDDVWNLFDEMPERDVVSWNSLIAGLVKSGELGEARRVFDEMPDRDVVSWNTVLDGYAKTGEMNTAFKLFERMPERNIVSWSTMIAGYSKCGEMEMARMLFDRMPVKSLVPWTIMISGYAEKGLGKQASSLYDEMEKARLKPDDATVISILAACAESGLLGLGKRIHVYINRTQLKHRTQVCNALVDMYAKCGCLDKAMKVFDEMSKKDVVSWNSMVQGLAMHGNGERALELFWRMKQDGPAPDGVTFVGVLSACTHVGLVDEGRRYFSTMQRDYGLDPQVEHFGCMVDLLGRAGHLKEAFELIKTMPMEPNAIIWGTLLGACRVHNNVGLAEDVVNRLIELEPSNAGNYAMLSNIYASVGNWDDVAKVRLQMRGTGIQKPPGSSSIEVDDVVHEFTVGDRSHPQSYRIYRMISRLGQHLKQAGYVPNAHS</sequence>
<keyword evidence="2" id="KW-1185">Reference proteome</keyword>
<comment type="caution">
    <text evidence="1">The sequence shown here is derived from an EMBL/GenBank/DDBJ whole genome shotgun (WGS) entry which is preliminary data.</text>
</comment>
<organism evidence="1 2">
    <name type="scientific">Persea americana</name>
    <name type="common">Avocado</name>
    <dbReference type="NCBI Taxonomy" id="3435"/>
    <lineage>
        <taxon>Eukaryota</taxon>
        <taxon>Viridiplantae</taxon>
        <taxon>Streptophyta</taxon>
        <taxon>Embryophyta</taxon>
        <taxon>Tracheophyta</taxon>
        <taxon>Spermatophyta</taxon>
        <taxon>Magnoliopsida</taxon>
        <taxon>Magnoliidae</taxon>
        <taxon>Laurales</taxon>
        <taxon>Lauraceae</taxon>
        <taxon>Persea</taxon>
    </lineage>
</organism>
<evidence type="ECO:0000313" key="2">
    <source>
        <dbReference type="Proteomes" id="UP001234297"/>
    </source>
</evidence>